<dbReference type="InterPro" id="IPR029052">
    <property type="entry name" value="Metallo-depent_PP-like"/>
</dbReference>
<dbReference type="EMBL" id="ONZQ02000003">
    <property type="protein sequence ID" value="SPN99957.1"/>
    <property type="molecule type" value="Genomic_DNA"/>
</dbReference>
<dbReference type="InterPro" id="IPR006179">
    <property type="entry name" value="5_nucleotidase/apyrase"/>
</dbReference>
<organism evidence="5 6">
    <name type="scientific">Cephalotrichum gorgonifer</name>
    <dbReference type="NCBI Taxonomy" id="2041049"/>
    <lineage>
        <taxon>Eukaryota</taxon>
        <taxon>Fungi</taxon>
        <taxon>Dikarya</taxon>
        <taxon>Ascomycota</taxon>
        <taxon>Pezizomycotina</taxon>
        <taxon>Sordariomycetes</taxon>
        <taxon>Hypocreomycetidae</taxon>
        <taxon>Microascales</taxon>
        <taxon>Microascaceae</taxon>
        <taxon>Cephalotrichum</taxon>
    </lineage>
</organism>
<dbReference type="GO" id="GO:0009166">
    <property type="term" value="P:nucleotide catabolic process"/>
    <property type="evidence" value="ECO:0007669"/>
    <property type="project" value="InterPro"/>
</dbReference>
<feature type="signal peptide" evidence="2">
    <location>
        <begin position="1"/>
        <end position="20"/>
    </location>
</feature>
<feature type="domain" description="Calcineurin-like phosphoesterase" evidence="3">
    <location>
        <begin position="42"/>
        <end position="264"/>
    </location>
</feature>
<evidence type="ECO:0000313" key="5">
    <source>
        <dbReference type="EMBL" id="SPN99957.1"/>
    </source>
</evidence>
<dbReference type="FunFam" id="3.60.21.10:FF:000043">
    <property type="entry name" value="Ser/Thr protein phosphatase family"/>
    <property type="match status" value="1"/>
</dbReference>
<comment type="caution">
    <text evidence="5">The sequence shown here is derived from an EMBL/GenBank/DDBJ whole genome shotgun (WGS) entry which is preliminary data.</text>
</comment>
<evidence type="ECO:0000259" key="4">
    <source>
        <dbReference type="Pfam" id="PF21953"/>
    </source>
</evidence>
<feature type="domain" description="Putative 5'-nucleotidase C-terminal" evidence="4">
    <location>
        <begin position="369"/>
        <end position="592"/>
    </location>
</feature>
<dbReference type="InterPro" id="IPR036907">
    <property type="entry name" value="5'-Nucleotdase_C_sf"/>
</dbReference>
<dbReference type="Pfam" id="PF00149">
    <property type="entry name" value="Metallophos"/>
    <property type="match status" value="1"/>
</dbReference>
<protein>
    <submittedName>
        <fullName evidence="5">Related to 5^ nucleotidase</fullName>
    </submittedName>
</protein>
<dbReference type="FunFam" id="3.90.780.10:FF:000008">
    <property type="entry name" value="Ser/Thr protein phosphatase family"/>
    <property type="match status" value="1"/>
</dbReference>
<proteinExistence type="predicted"/>
<evidence type="ECO:0000259" key="3">
    <source>
        <dbReference type="Pfam" id="PF00149"/>
    </source>
</evidence>
<dbReference type="Pfam" id="PF21953">
    <property type="entry name" value="NadN_nucleosid_C"/>
    <property type="match status" value="1"/>
</dbReference>
<keyword evidence="2" id="KW-0732">Signal</keyword>
<evidence type="ECO:0000313" key="6">
    <source>
        <dbReference type="Proteomes" id="UP001187682"/>
    </source>
</evidence>
<dbReference type="SUPFAM" id="SSF56300">
    <property type="entry name" value="Metallo-dependent phosphatases"/>
    <property type="match status" value="1"/>
</dbReference>
<dbReference type="GO" id="GO:0005829">
    <property type="term" value="C:cytosol"/>
    <property type="evidence" value="ECO:0007669"/>
    <property type="project" value="TreeGrafter"/>
</dbReference>
<dbReference type="FunFam" id="3.90.780.10:FF:000009">
    <property type="entry name" value="Ser/Thr protein phosphatase family"/>
    <property type="match status" value="1"/>
</dbReference>
<evidence type="ECO:0000256" key="1">
    <source>
        <dbReference type="SAM" id="MobiDB-lite"/>
    </source>
</evidence>
<dbReference type="InterPro" id="IPR014485">
    <property type="entry name" value="Pesterase_C1039"/>
</dbReference>
<dbReference type="Proteomes" id="UP001187682">
    <property type="component" value="Unassembled WGS sequence"/>
</dbReference>
<dbReference type="GO" id="GO:0005576">
    <property type="term" value="C:extracellular region"/>
    <property type="evidence" value="ECO:0007669"/>
    <property type="project" value="UniProtKB-ARBA"/>
</dbReference>
<sequence length="631" mass="70629">MLQRFGTLLGAVAGIALVRAEQPGAARPEKAEIRDLTWGQLNFLHTTDTHGWHGGHLQEPQYSADWGDYVSFAHHMRKRADERGADLILIDTGDRVEGNGLYDASDPKGLFTYDIIKNQEIDLICSGNHELYVSETTALEFKRNIPNFQGRYIASNLDYIDDAGEQVPLAQRYRRFKTKNQGIDIMAFGFLFNFAGNANNSVVIPVQQAVAEEWFQKAIREDVDVFIVIGHVGLRMEEQKIIHKAIRKANWNSPILFFAGHAHVRDAVNFDSQAFGMASGRYFETIGWMSVDNIKKREKKAGEQDLLAISSKPTFTRRYIDNNLFGLYHHSATDAESFPTKKGNEVSQQITRARKVLDLDHKVGCAPKDLWLTQAPHDREDSIFSWLKDEVLPDVATKEDRADVPRLVIFNTGGIRFDIFKGAFTRDSAFLVSPFVSTLQYVPDVPYEIARKVITLLNSGGHIFTADGGLDARYMALPQKWSGKDLDRLPYHMPGPRIGPFVADDSQLQHRLGTDEGDEGDKTPAPSKGYTTEDDFGKDGDDTVHTPVAYYSVPNCIQSKVGFPPAKDGGEGEGEPETVDLVFIEFLAPWILVALKFAGGDYKAADILSYRNETATELLTGWIEENWKGDC</sequence>
<feature type="region of interest" description="Disordered" evidence="1">
    <location>
        <begin position="511"/>
        <end position="541"/>
    </location>
</feature>
<dbReference type="GO" id="GO:0016787">
    <property type="term" value="F:hydrolase activity"/>
    <property type="evidence" value="ECO:0007669"/>
    <property type="project" value="InterPro"/>
</dbReference>
<dbReference type="InterPro" id="IPR004843">
    <property type="entry name" value="Calcineurin-like_PHP"/>
</dbReference>
<dbReference type="PIRSF" id="PIRSF017316">
    <property type="entry name" value="Pesterase_C1039"/>
    <property type="match status" value="1"/>
</dbReference>
<keyword evidence="6" id="KW-1185">Reference proteome</keyword>
<reference evidence="5" key="1">
    <citation type="submission" date="2018-03" db="EMBL/GenBank/DDBJ databases">
        <authorList>
            <person name="Guldener U."/>
        </authorList>
    </citation>
    <scope>NUCLEOTIDE SEQUENCE</scope>
</reference>
<dbReference type="AlphaFoldDB" id="A0AAE8MV37"/>
<dbReference type="Gene3D" id="3.90.780.10">
    <property type="entry name" value="5'-Nucleotidase, C-terminal domain"/>
    <property type="match status" value="2"/>
</dbReference>
<name>A0AAE8MV37_9PEZI</name>
<feature type="chain" id="PRO_5041899939" evidence="2">
    <location>
        <begin position="21"/>
        <end position="631"/>
    </location>
</feature>
<dbReference type="InterPro" id="IPR041823">
    <property type="entry name" value="YHR202W_N"/>
</dbReference>
<dbReference type="Gene3D" id="3.60.21.10">
    <property type="match status" value="1"/>
</dbReference>
<evidence type="ECO:0000256" key="2">
    <source>
        <dbReference type="SAM" id="SignalP"/>
    </source>
</evidence>
<dbReference type="SUPFAM" id="SSF55816">
    <property type="entry name" value="5'-nucleotidase (syn. UDP-sugar hydrolase), C-terminal domain"/>
    <property type="match status" value="1"/>
</dbReference>
<dbReference type="InterPro" id="IPR053828">
    <property type="entry name" value="Nucleosidase_C"/>
</dbReference>
<gene>
    <name evidence="5" type="ORF">DNG_02809</name>
</gene>
<accession>A0AAE8MV37</accession>
<dbReference type="CDD" id="cd07407">
    <property type="entry name" value="MPP_YHR202W_N"/>
    <property type="match status" value="1"/>
</dbReference>
<dbReference type="PANTHER" id="PTHR11575">
    <property type="entry name" value="5'-NUCLEOTIDASE-RELATED"/>
    <property type="match status" value="1"/>
</dbReference>
<dbReference type="PANTHER" id="PTHR11575:SF43">
    <property type="entry name" value="SER_THR PROTEIN PHOSPHATASE FAMILY (AFU_ORTHOLOGUE AFUA_3G04160)"/>
    <property type="match status" value="1"/>
</dbReference>